<dbReference type="Pfam" id="PF22936">
    <property type="entry name" value="Pol_BBD"/>
    <property type="match status" value="1"/>
</dbReference>
<feature type="domain" description="Integrase catalytic" evidence="6">
    <location>
        <begin position="416"/>
        <end position="582"/>
    </location>
</feature>
<feature type="region of interest" description="Disordered" evidence="5">
    <location>
        <begin position="682"/>
        <end position="708"/>
    </location>
</feature>
<evidence type="ECO:0000256" key="4">
    <source>
        <dbReference type="ARBA" id="ARBA00022801"/>
    </source>
</evidence>
<dbReference type="Pfam" id="PF00665">
    <property type="entry name" value="rve"/>
    <property type="match status" value="1"/>
</dbReference>
<feature type="region of interest" description="Disordered" evidence="5">
    <location>
        <begin position="1297"/>
        <end position="1349"/>
    </location>
</feature>
<name>A0A6L2M0I7_TANCI</name>
<dbReference type="Pfam" id="PF07727">
    <property type="entry name" value="RVT_2"/>
    <property type="match status" value="1"/>
</dbReference>
<dbReference type="InterPro" id="IPR057670">
    <property type="entry name" value="SH3_retrovirus"/>
</dbReference>
<sequence>MVLSLSQHGMIKVLPPKTTKEVVARERERKAKTTLLMALLKDHLAKIHKMADAKEMWEAIKSRFGGNDESKKMQKFQTLLSQLEIHGAGVSHDDANQKFLRSLPSSWSQVALIKRIKPGLDTLSFDDLYNNLRVSEHDVKGTTASSSSNTHNVAFVSIDNTSNTNDVSTAYSVSSPSVSKSKKEGSASYTVEVIHSFFANQSSAPQLDCNDLEQINDDDLEEMDLKWQRRDGGYNGNKARDNGRRPTYQDDSKALVTIDGHAIDWSGHVEEDTQNFAMMAYSSSNSGSDNEDDPHKALKDKEIVDSGCSRHMIGNKAYLADYQQFNGGSVAFGGSNGRITGKGKIKAVRLDFEDVYYVEELKHYNLFSVSQIYDKKNKVLFTDTDCLVLSPDFELPDENQKGKQHKASCKDKTVSSVNQPLQILHIDLFGLTSVRSINHKTYCLVITDGFSRFSWVYFLKSKDETTPILQDFIRQAENQFNHKVKTIRSDNRTKSKNHDLIEFRGSKGIKREYSNARTPQQNRVTERKNMTLIKAARTMLADSFLPTTFWAEAVNTAFYVLDRVLVTKPQNKTPYVILTGRQPIISYLRPFGCHVTILNTIDQLGKFDRKSNLGFLVGYSLNSKDFRVYNLETKRVEENMHVNFLENKPDVAGKRHAWMFDLDYLTNSMNYKPVLLENQANKSAGPQEANNSVGTQANDDQGRAPDANTNSTILLNAVSEPVSVVGPSKALNDVEPSYPDDPSMAHLEDIFASPSEGIFTNSSYDDEGVVTDFNNLETTMNVCPTPTTRIHSIHPKTQILRDLMSAVQTRSKVENSEVHALEEGIDYDEVFAHVVRIEAIRIFLAFTSYMSFIVYQIDVKSVFLYGTIDEEVYVTQPPGFVEPKFHNKVYNFVKALYGLHQAPRAWYATLSTFLERSRYRRRAIDRTLFIKQDKIDIMLVKVYVDDIIFGSTKLQVKQKEDGIFISQDKYVAKILKNFDFLNVKTASTPIETQKPLVKDEEAVDVDVHLYRSMIGSLMYLNASRPDIMFAVCACSRFQVTPKSSHLQAVNRIFRYLKGQPKLDLWYPKVSSFNLEAYLDSDYAGANLDRKSTTGATLLKGRLLEVTTAEHSLLLPSIGVNTYRCDEDSLELKELMVFFVQFVLRKMELELLVVKTVNDQVRVQALIDAKRVNIKETSIRHTIKLDDEEGTSCLANDEIFTGLANMGYEKIYDKLTFYKAFFSPQWSTMASTIICIAANQKFNFSRDISHHQDIYDNPSLTKKVFANMKRVGTSFFGVITPLFENMLVPAAEEVGQAQDDVSIPTEPSTSKPYKKHKSKKQKPIAPKVPSPKPSPEHQLPSPSNDPILTTKDSLKLQELMDLCTRLSNKVLDLESKVIDIFYRQD</sequence>
<accession>A0A6L2M0I7</accession>
<dbReference type="EMBL" id="BKCJ010005580">
    <property type="protein sequence ID" value="GEU67521.1"/>
    <property type="molecule type" value="Genomic_DNA"/>
</dbReference>
<dbReference type="InterPro" id="IPR039537">
    <property type="entry name" value="Retrotran_Ty1/copia-like"/>
</dbReference>
<dbReference type="PANTHER" id="PTHR42648:SF32">
    <property type="entry name" value="RIBONUCLEASE H-LIKE DOMAIN, GAG-PRE-INTEGRASE DOMAIN PROTEIN-RELATED"/>
    <property type="match status" value="1"/>
</dbReference>
<evidence type="ECO:0000256" key="2">
    <source>
        <dbReference type="ARBA" id="ARBA00022723"/>
    </source>
</evidence>
<dbReference type="GO" id="GO:0004190">
    <property type="term" value="F:aspartic-type endopeptidase activity"/>
    <property type="evidence" value="ECO:0007669"/>
    <property type="project" value="UniProtKB-KW"/>
</dbReference>
<keyword evidence="1" id="KW-0645">Protease</keyword>
<evidence type="ECO:0000259" key="6">
    <source>
        <dbReference type="PROSITE" id="PS50994"/>
    </source>
</evidence>
<organism evidence="7">
    <name type="scientific">Tanacetum cinerariifolium</name>
    <name type="common">Dalmatian daisy</name>
    <name type="synonym">Chrysanthemum cinerariifolium</name>
    <dbReference type="NCBI Taxonomy" id="118510"/>
    <lineage>
        <taxon>Eukaryota</taxon>
        <taxon>Viridiplantae</taxon>
        <taxon>Streptophyta</taxon>
        <taxon>Embryophyta</taxon>
        <taxon>Tracheophyta</taxon>
        <taxon>Spermatophyta</taxon>
        <taxon>Magnoliopsida</taxon>
        <taxon>eudicotyledons</taxon>
        <taxon>Gunneridae</taxon>
        <taxon>Pentapetalae</taxon>
        <taxon>asterids</taxon>
        <taxon>campanulids</taxon>
        <taxon>Asterales</taxon>
        <taxon>Asteraceae</taxon>
        <taxon>Asteroideae</taxon>
        <taxon>Anthemideae</taxon>
        <taxon>Anthemidinae</taxon>
        <taxon>Tanacetum</taxon>
    </lineage>
</organism>
<protein>
    <submittedName>
        <fullName evidence="7">Retrovirus-related Pol polyprotein from transposon TNT 1-94</fullName>
    </submittedName>
</protein>
<feature type="compositionally biased region" description="Polar residues" evidence="5">
    <location>
        <begin position="1339"/>
        <end position="1349"/>
    </location>
</feature>
<dbReference type="SUPFAM" id="SSF53098">
    <property type="entry name" value="Ribonuclease H-like"/>
    <property type="match status" value="1"/>
</dbReference>
<gene>
    <name evidence="7" type="ORF">Tci_039499</name>
</gene>
<dbReference type="InterPro" id="IPR001584">
    <property type="entry name" value="Integrase_cat-core"/>
</dbReference>
<evidence type="ECO:0000256" key="1">
    <source>
        <dbReference type="ARBA" id="ARBA00022670"/>
    </source>
</evidence>
<dbReference type="Gene3D" id="3.30.420.10">
    <property type="entry name" value="Ribonuclease H-like superfamily/Ribonuclease H"/>
    <property type="match status" value="1"/>
</dbReference>
<dbReference type="InterPro" id="IPR012337">
    <property type="entry name" value="RNaseH-like_sf"/>
</dbReference>
<feature type="compositionally biased region" description="Polar residues" evidence="5">
    <location>
        <begin position="682"/>
        <end position="699"/>
    </location>
</feature>
<dbReference type="InterPro" id="IPR013103">
    <property type="entry name" value="RVT_2"/>
</dbReference>
<evidence type="ECO:0000313" key="7">
    <source>
        <dbReference type="EMBL" id="GEU67521.1"/>
    </source>
</evidence>
<keyword evidence="2" id="KW-0479">Metal-binding</keyword>
<dbReference type="GO" id="GO:0006508">
    <property type="term" value="P:proteolysis"/>
    <property type="evidence" value="ECO:0007669"/>
    <property type="project" value="UniProtKB-KW"/>
</dbReference>
<dbReference type="SUPFAM" id="SSF56672">
    <property type="entry name" value="DNA/RNA polymerases"/>
    <property type="match status" value="1"/>
</dbReference>
<feature type="region of interest" description="Disordered" evidence="5">
    <location>
        <begin position="228"/>
        <end position="248"/>
    </location>
</feature>
<comment type="caution">
    <text evidence="7">The sequence shown here is derived from an EMBL/GenBank/DDBJ whole genome shotgun (WGS) entry which is preliminary data.</text>
</comment>
<dbReference type="InterPro" id="IPR043502">
    <property type="entry name" value="DNA/RNA_pol_sf"/>
</dbReference>
<reference evidence="7" key="1">
    <citation type="journal article" date="2019" name="Sci. Rep.">
        <title>Draft genome of Tanacetum cinerariifolium, the natural source of mosquito coil.</title>
        <authorList>
            <person name="Yamashiro T."/>
            <person name="Shiraishi A."/>
            <person name="Satake H."/>
            <person name="Nakayama K."/>
        </authorList>
    </citation>
    <scope>NUCLEOTIDE SEQUENCE</scope>
</reference>
<dbReference type="InterPro" id="IPR054722">
    <property type="entry name" value="PolX-like_BBD"/>
</dbReference>
<dbReference type="InterPro" id="IPR036397">
    <property type="entry name" value="RNaseH_sf"/>
</dbReference>
<proteinExistence type="predicted"/>
<dbReference type="PROSITE" id="PS50994">
    <property type="entry name" value="INTEGRASE"/>
    <property type="match status" value="1"/>
</dbReference>
<feature type="compositionally biased region" description="Basic residues" evidence="5">
    <location>
        <begin position="1311"/>
        <end position="1321"/>
    </location>
</feature>
<dbReference type="GO" id="GO:0015074">
    <property type="term" value="P:DNA integration"/>
    <property type="evidence" value="ECO:0007669"/>
    <property type="project" value="InterPro"/>
</dbReference>
<keyword evidence="4" id="KW-0378">Hydrolase</keyword>
<dbReference type="PANTHER" id="PTHR42648">
    <property type="entry name" value="TRANSPOSASE, PUTATIVE-RELATED"/>
    <property type="match status" value="1"/>
</dbReference>
<evidence type="ECO:0000256" key="5">
    <source>
        <dbReference type="SAM" id="MobiDB-lite"/>
    </source>
</evidence>
<dbReference type="GO" id="GO:0046872">
    <property type="term" value="F:metal ion binding"/>
    <property type="evidence" value="ECO:0007669"/>
    <property type="project" value="UniProtKB-KW"/>
</dbReference>
<evidence type="ECO:0000256" key="3">
    <source>
        <dbReference type="ARBA" id="ARBA00022750"/>
    </source>
</evidence>
<dbReference type="Pfam" id="PF25597">
    <property type="entry name" value="SH3_retrovirus"/>
    <property type="match status" value="1"/>
</dbReference>
<dbReference type="GO" id="GO:0003676">
    <property type="term" value="F:nucleic acid binding"/>
    <property type="evidence" value="ECO:0007669"/>
    <property type="project" value="InterPro"/>
</dbReference>
<keyword evidence="3" id="KW-0064">Aspartyl protease</keyword>